<dbReference type="InterPro" id="IPR012676">
    <property type="entry name" value="TGS-like"/>
</dbReference>
<comment type="caution">
    <text evidence="16">The sequence shown here is derived from an EMBL/GenBank/DDBJ whole genome shotgun (WGS) entry which is preliminary data.</text>
</comment>
<comment type="subunit">
    <text evidence="13">Homodimer.</text>
</comment>
<dbReference type="InterPro" id="IPR006195">
    <property type="entry name" value="aa-tRNA-synth_II"/>
</dbReference>
<keyword evidence="6 13" id="KW-0547">Nucleotide-binding</keyword>
<keyword evidence="7 13" id="KW-0862">Zinc</keyword>
<dbReference type="InterPro" id="IPR002314">
    <property type="entry name" value="aa-tRNA-synt_IIb"/>
</dbReference>
<dbReference type="PANTHER" id="PTHR11451">
    <property type="entry name" value="THREONINE-TRNA LIGASE"/>
    <property type="match status" value="1"/>
</dbReference>
<evidence type="ECO:0000256" key="1">
    <source>
        <dbReference type="ARBA" id="ARBA00008226"/>
    </source>
</evidence>
<evidence type="ECO:0000256" key="5">
    <source>
        <dbReference type="ARBA" id="ARBA00022723"/>
    </source>
</evidence>
<dbReference type="Gene3D" id="3.30.930.10">
    <property type="entry name" value="Bira Bifunctional Protein, Domain 2"/>
    <property type="match status" value="1"/>
</dbReference>
<dbReference type="NCBIfam" id="TIGR00418">
    <property type="entry name" value="thrS"/>
    <property type="match status" value="1"/>
</dbReference>
<dbReference type="PRINTS" id="PR01047">
    <property type="entry name" value="TRNASYNTHTHR"/>
</dbReference>
<feature type="binding site" evidence="13">
    <location>
        <position position="389"/>
    </location>
    <ligand>
        <name>Zn(2+)</name>
        <dbReference type="ChEBI" id="CHEBI:29105"/>
        <note>catalytic</note>
    </ligand>
</feature>
<dbReference type="Pfam" id="PF02824">
    <property type="entry name" value="TGS"/>
    <property type="match status" value="1"/>
</dbReference>
<dbReference type="InterPro" id="IPR036621">
    <property type="entry name" value="Anticodon-bd_dom_sf"/>
</dbReference>
<feature type="binding site" evidence="13">
    <location>
        <position position="519"/>
    </location>
    <ligand>
        <name>Zn(2+)</name>
        <dbReference type="ChEBI" id="CHEBI:29105"/>
        <note>catalytic</note>
    </ligand>
</feature>
<evidence type="ECO:0000256" key="10">
    <source>
        <dbReference type="ARBA" id="ARBA00022917"/>
    </source>
</evidence>
<gene>
    <name evidence="13 16" type="primary">thrS</name>
    <name evidence="16" type="ORF">KHA94_15325</name>
</gene>
<dbReference type="InterPro" id="IPR002320">
    <property type="entry name" value="Thr-tRNA-ligase_IIa"/>
</dbReference>
<dbReference type="Pfam" id="PF00587">
    <property type="entry name" value="tRNA-synt_2b"/>
    <property type="match status" value="1"/>
</dbReference>
<reference evidence="16 17" key="1">
    <citation type="submission" date="2021-05" db="EMBL/GenBank/DDBJ databases">
        <title>Novel Bacillus species.</title>
        <authorList>
            <person name="Liu G."/>
        </authorList>
    </citation>
    <scope>NUCLEOTIDE SEQUENCE [LARGE SCALE GENOMIC DNA]</scope>
    <source>
        <strain evidence="16 17">FJAT-49705</strain>
    </source>
</reference>
<dbReference type="InterPro" id="IPR012675">
    <property type="entry name" value="Beta-grasp_dom_sf"/>
</dbReference>
<dbReference type="Pfam" id="PF07973">
    <property type="entry name" value="tRNA_SAD"/>
    <property type="match status" value="1"/>
</dbReference>
<evidence type="ECO:0000313" key="17">
    <source>
        <dbReference type="Proteomes" id="UP000681027"/>
    </source>
</evidence>
<evidence type="ECO:0000256" key="3">
    <source>
        <dbReference type="ARBA" id="ARBA00022555"/>
    </source>
</evidence>
<evidence type="ECO:0000259" key="14">
    <source>
        <dbReference type="PROSITE" id="PS50862"/>
    </source>
</evidence>
<evidence type="ECO:0000256" key="11">
    <source>
        <dbReference type="ARBA" id="ARBA00023146"/>
    </source>
</evidence>
<dbReference type="GO" id="GO:0004829">
    <property type="term" value="F:threonine-tRNA ligase activity"/>
    <property type="evidence" value="ECO:0007669"/>
    <property type="project" value="UniProtKB-EC"/>
</dbReference>
<keyword evidence="2 13" id="KW-0963">Cytoplasm</keyword>
<name>A0ABS5NUQ5_9BACI</name>
<keyword evidence="11 13" id="KW-0030">Aminoacyl-tRNA synthetase</keyword>
<feature type="domain" description="Aminoacyl-transfer RNA synthetases class-II family profile" evidence="14">
    <location>
        <begin position="245"/>
        <end position="542"/>
    </location>
</feature>
<dbReference type="HAMAP" id="MF_00184">
    <property type="entry name" value="Thr_tRNA_synth"/>
    <property type="match status" value="1"/>
</dbReference>
<dbReference type="PANTHER" id="PTHR11451:SF56">
    <property type="entry name" value="THREONINE--TRNA LIGASE 1"/>
    <property type="match status" value="1"/>
</dbReference>
<evidence type="ECO:0000256" key="7">
    <source>
        <dbReference type="ARBA" id="ARBA00022833"/>
    </source>
</evidence>
<dbReference type="InterPro" id="IPR004154">
    <property type="entry name" value="Anticodon-bd"/>
</dbReference>
<dbReference type="CDD" id="cd00771">
    <property type="entry name" value="ThrRS_core"/>
    <property type="match status" value="1"/>
</dbReference>
<dbReference type="Pfam" id="PF03129">
    <property type="entry name" value="HGTP_anticodon"/>
    <property type="match status" value="1"/>
</dbReference>
<dbReference type="Gene3D" id="3.30.54.20">
    <property type="match status" value="1"/>
</dbReference>
<evidence type="ECO:0000256" key="6">
    <source>
        <dbReference type="ARBA" id="ARBA00022741"/>
    </source>
</evidence>
<sequence length="643" mass="73928">MSEVIKVSFPDGAVKEFPKGTTTEDIAASISPGLKKKAIAGKVSGQMYDLRRPIEEDGAVEIITQDSAEAIEVLRHSSAHLMAQAIKRLYNNVKLGVGPVIEGGFYYDIDLEESLTPEDLSVIEKEMKKIINENIDIVRKEVSRDEAIQLYKEIGDEYKLELIEAIPADETVTIYEQGEFFDLCRGVHVPSTGKLKEFKLLSIAGAYWRGNSDNKMLQRIYGTAFFKKEDLAEHLRLLEEAKERDHRKIGKELNLFMNSQKVGQGLPMWLPKGATIRRIVERYIVDKEERLGYNHVYTPVMGSVELYKTSGHWDHYQDDMFPVMDMDNEQLVLRPMNCPHHMMIYKHGIHSYRELPIRIAELGTMHRYEMSGALSGLQRVRGMTLNDAHIFVRPDQIKEEFKRVVQLVLEVYKDFNINDYSFRLSYRDPQDTEKYFNDDEMWEKAQAMLKEAMDEIGLDYFEAEGEAAFYGPKLDVQVKTALGKEETLSTVQLDFLLPERFDLSYVGEDGKPHRPVVIHRGVVSTMERFVAFLIEEYKGAFPTWLAPVQVQVIPVSPDVHYDYAKQVQEQLQAEGFRVELDDRNEKIGYKIREAQMQKIPYMLVVGDNEVAEKAVNVRKYGEQKSETISFADFIAALKEEVKN</sequence>
<dbReference type="RefSeq" id="WP_213103267.1">
    <property type="nucleotide sequence ID" value="NZ_JAGYPM010000003.1"/>
</dbReference>
<dbReference type="PROSITE" id="PS51880">
    <property type="entry name" value="TGS"/>
    <property type="match status" value="1"/>
</dbReference>
<feature type="domain" description="TGS" evidence="15">
    <location>
        <begin position="1"/>
        <end position="64"/>
    </location>
</feature>
<dbReference type="EC" id="6.1.1.3" evidence="13"/>
<evidence type="ECO:0000259" key="15">
    <source>
        <dbReference type="PROSITE" id="PS51880"/>
    </source>
</evidence>
<dbReference type="Gene3D" id="3.10.20.30">
    <property type="match status" value="1"/>
</dbReference>
<dbReference type="SUPFAM" id="SSF81271">
    <property type="entry name" value="TGS-like"/>
    <property type="match status" value="1"/>
</dbReference>
<dbReference type="Proteomes" id="UP000681027">
    <property type="component" value="Unassembled WGS sequence"/>
</dbReference>
<evidence type="ECO:0000256" key="2">
    <source>
        <dbReference type="ARBA" id="ARBA00022490"/>
    </source>
</evidence>
<dbReference type="InterPro" id="IPR045864">
    <property type="entry name" value="aa-tRNA-synth_II/BPL/LPL"/>
</dbReference>
<keyword evidence="9 13" id="KW-0694">RNA-binding</keyword>
<accession>A0ABS5NUQ5</accession>
<dbReference type="SUPFAM" id="SSF55681">
    <property type="entry name" value="Class II aaRS and biotin synthetases"/>
    <property type="match status" value="1"/>
</dbReference>
<dbReference type="InterPro" id="IPR018163">
    <property type="entry name" value="Thr/Ala-tRNA-synth_IIc_edit"/>
</dbReference>
<dbReference type="PROSITE" id="PS50862">
    <property type="entry name" value="AA_TRNA_LIGASE_II"/>
    <property type="match status" value="1"/>
</dbReference>
<comment type="subcellular location">
    <subcellularLocation>
        <location evidence="13">Cytoplasm</location>
    </subcellularLocation>
</comment>
<evidence type="ECO:0000256" key="13">
    <source>
        <dbReference type="HAMAP-Rule" id="MF_00184"/>
    </source>
</evidence>
<dbReference type="InterPro" id="IPR004095">
    <property type="entry name" value="TGS"/>
</dbReference>
<dbReference type="CDD" id="cd00860">
    <property type="entry name" value="ThrRS_anticodon"/>
    <property type="match status" value="1"/>
</dbReference>
<evidence type="ECO:0000313" key="16">
    <source>
        <dbReference type="EMBL" id="MBS4191560.1"/>
    </source>
</evidence>
<dbReference type="EMBL" id="JAGYPM010000003">
    <property type="protein sequence ID" value="MBS4191560.1"/>
    <property type="molecule type" value="Genomic_DNA"/>
</dbReference>
<keyword evidence="4 13" id="KW-0436">Ligase</keyword>
<comment type="cofactor">
    <cofactor evidence="13">
        <name>Zn(2+)</name>
        <dbReference type="ChEBI" id="CHEBI:29105"/>
    </cofactor>
    <text evidence="13">Binds 1 zinc ion per subunit.</text>
</comment>
<dbReference type="CDD" id="cd01667">
    <property type="entry name" value="TGS_ThrRS"/>
    <property type="match status" value="1"/>
</dbReference>
<evidence type="ECO:0000256" key="4">
    <source>
        <dbReference type="ARBA" id="ARBA00022598"/>
    </source>
</evidence>
<evidence type="ECO:0000256" key="8">
    <source>
        <dbReference type="ARBA" id="ARBA00022840"/>
    </source>
</evidence>
<proteinExistence type="inferred from homology"/>
<keyword evidence="5 13" id="KW-0479">Metal-binding</keyword>
<dbReference type="InterPro" id="IPR012947">
    <property type="entry name" value="tRNA_SAD"/>
</dbReference>
<keyword evidence="10 13" id="KW-0648">Protein biosynthesis</keyword>
<dbReference type="Gene3D" id="3.40.50.800">
    <property type="entry name" value="Anticodon-binding domain"/>
    <property type="match status" value="1"/>
</dbReference>
<feature type="binding site" evidence="13">
    <location>
        <position position="338"/>
    </location>
    <ligand>
        <name>Zn(2+)</name>
        <dbReference type="ChEBI" id="CHEBI:29105"/>
        <note>catalytic</note>
    </ligand>
</feature>
<keyword evidence="17" id="KW-1185">Reference proteome</keyword>
<dbReference type="SMART" id="SM00863">
    <property type="entry name" value="tRNA_SAD"/>
    <property type="match status" value="1"/>
</dbReference>
<evidence type="ECO:0000256" key="9">
    <source>
        <dbReference type="ARBA" id="ARBA00022884"/>
    </source>
</evidence>
<comment type="catalytic activity">
    <reaction evidence="12 13">
        <text>tRNA(Thr) + L-threonine + ATP = L-threonyl-tRNA(Thr) + AMP + diphosphate + H(+)</text>
        <dbReference type="Rhea" id="RHEA:24624"/>
        <dbReference type="Rhea" id="RHEA-COMP:9670"/>
        <dbReference type="Rhea" id="RHEA-COMP:9704"/>
        <dbReference type="ChEBI" id="CHEBI:15378"/>
        <dbReference type="ChEBI" id="CHEBI:30616"/>
        <dbReference type="ChEBI" id="CHEBI:33019"/>
        <dbReference type="ChEBI" id="CHEBI:57926"/>
        <dbReference type="ChEBI" id="CHEBI:78442"/>
        <dbReference type="ChEBI" id="CHEBI:78534"/>
        <dbReference type="ChEBI" id="CHEBI:456215"/>
        <dbReference type="EC" id="6.1.1.3"/>
    </reaction>
</comment>
<dbReference type="SUPFAM" id="SSF52954">
    <property type="entry name" value="Class II aaRS ABD-related"/>
    <property type="match status" value="1"/>
</dbReference>
<keyword evidence="3 13" id="KW-0820">tRNA-binding</keyword>
<protein>
    <recommendedName>
        <fullName evidence="13">Threonine--tRNA ligase</fullName>
        <ecNumber evidence="13">6.1.1.3</ecNumber>
    </recommendedName>
    <alternativeName>
        <fullName evidence="13">Threonyl-tRNA synthetase</fullName>
        <shortName evidence="13">ThrRS</shortName>
    </alternativeName>
</protein>
<comment type="similarity">
    <text evidence="1 13">Belongs to the class-II aminoacyl-tRNA synthetase family.</text>
</comment>
<evidence type="ECO:0000256" key="12">
    <source>
        <dbReference type="ARBA" id="ARBA00049515"/>
    </source>
</evidence>
<dbReference type="InterPro" id="IPR033728">
    <property type="entry name" value="ThrRS_core"/>
</dbReference>
<dbReference type="InterPro" id="IPR047246">
    <property type="entry name" value="ThrRS_anticodon"/>
</dbReference>
<comment type="caution">
    <text evidence="13">Lacks conserved residue(s) required for the propagation of feature annotation.</text>
</comment>
<dbReference type="SUPFAM" id="SSF55186">
    <property type="entry name" value="ThrRS/AlaRS common domain"/>
    <property type="match status" value="1"/>
</dbReference>
<dbReference type="Gene3D" id="3.30.980.10">
    <property type="entry name" value="Threonyl-trna Synthetase, Chain A, domain 2"/>
    <property type="match status" value="1"/>
</dbReference>
<organism evidence="16 17">
    <name type="scientific">Cytobacillus citreus</name>
    <dbReference type="NCBI Taxonomy" id="2833586"/>
    <lineage>
        <taxon>Bacteria</taxon>
        <taxon>Bacillati</taxon>
        <taxon>Bacillota</taxon>
        <taxon>Bacilli</taxon>
        <taxon>Bacillales</taxon>
        <taxon>Bacillaceae</taxon>
        <taxon>Cytobacillus</taxon>
    </lineage>
</organism>
<keyword evidence="8 13" id="KW-0067">ATP-binding</keyword>